<evidence type="ECO:0000256" key="1">
    <source>
        <dbReference type="SAM" id="Phobius"/>
    </source>
</evidence>
<name>A0A327W1R9_9BACT</name>
<keyword evidence="1" id="KW-0472">Membrane</keyword>
<protein>
    <recommendedName>
        <fullName evidence="4">Magnesium citrate secondary transporter</fullName>
    </recommendedName>
</protein>
<comment type="caution">
    <text evidence="2">The sequence shown here is derived from an EMBL/GenBank/DDBJ whole genome shotgun (WGS) entry which is preliminary data.</text>
</comment>
<gene>
    <name evidence="2" type="ORF">CLV59_103139</name>
</gene>
<keyword evidence="3" id="KW-1185">Reference proteome</keyword>
<keyword evidence="1" id="KW-1133">Transmembrane helix</keyword>
<keyword evidence="1" id="KW-0812">Transmembrane</keyword>
<dbReference type="EMBL" id="QLMA01000003">
    <property type="protein sequence ID" value="RAJ83179.1"/>
    <property type="molecule type" value="Genomic_DNA"/>
</dbReference>
<evidence type="ECO:0008006" key="4">
    <source>
        <dbReference type="Google" id="ProtNLM"/>
    </source>
</evidence>
<accession>A0A327W1R9</accession>
<feature type="transmembrane region" description="Helical" evidence="1">
    <location>
        <begin position="40"/>
        <end position="57"/>
    </location>
</feature>
<dbReference type="OrthoDB" id="1447802at2"/>
<feature type="transmembrane region" description="Helical" evidence="1">
    <location>
        <begin position="69"/>
        <end position="88"/>
    </location>
</feature>
<dbReference type="Proteomes" id="UP000249819">
    <property type="component" value="Unassembled WGS sequence"/>
</dbReference>
<organism evidence="2 3">
    <name type="scientific">Chitinophaga dinghuensis</name>
    <dbReference type="NCBI Taxonomy" id="1539050"/>
    <lineage>
        <taxon>Bacteria</taxon>
        <taxon>Pseudomonadati</taxon>
        <taxon>Bacteroidota</taxon>
        <taxon>Chitinophagia</taxon>
        <taxon>Chitinophagales</taxon>
        <taxon>Chitinophagaceae</taxon>
        <taxon>Chitinophaga</taxon>
    </lineage>
</organism>
<evidence type="ECO:0000313" key="3">
    <source>
        <dbReference type="Proteomes" id="UP000249819"/>
    </source>
</evidence>
<dbReference type="RefSeq" id="WP_111591842.1">
    <property type="nucleotide sequence ID" value="NZ_QLMA01000003.1"/>
</dbReference>
<evidence type="ECO:0000313" key="2">
    <source>
        <dbReference type="EMBL" id="RAJ83179.1"/>
    </source>
</evidence>
<reference evidence="2 3" key="1">
    <citation type="submission" date="2018-06" db="EMBL/GenBank/DDBJ databases">
        <title>Genomic Encyclopedia of Archaeal and Bacterial Type Strains, Phase II (KMG-II): from individual species to whole genera.</title>
        <authorList>
            <person name="Goeker M."/>
        </authorList>
    </citation>
    <scope>NUCLEOTIDE SEQUENCE [LARGE SCALE GENOMIC DNA]</scope>
    <source>
        <strain evidence="2 3">DSM 29821</strain>
    </source>
</reference>
<sequence length="119" mass="13835">MKKLFDPLFIGYCVIWIVIHSCRRWGAPIPWLNGQLTDFIAVPVIAHLALTFTRTVVLRDSQYTYPLRYLLFIALYTTIVFEVVMPAFSPKYTADILDGVAYLCGALFYHFVHQRFQKV</sequence>
<proteinExistence type="predicted"/>
<feature type="transmembrane region" description="Helical" evidence="1">
    <location>
        <begin position="94"/>
        <end position="112"/>
    </location>
</feature>
<dbReference type="AlphaFoldDB" id="A0A327W1R9"/>